<dbReference type="AlphaFoldDB" id="A0A9P6C6I9"/>
<name>A0A9P6C6I9_9AGAR</name>
<feature type="region of interest" description="Disordered" evidence="1">
    <location>
        <begin position="38"/>
        <end position="69"/>
    </location>
</feature>
<accession>A0A9P6C6I9</accession>
<dbReference type="EMBL" id="MU151056">
    <property type="protein sequence ID" value="KAF9454071.1"/>
    <property type="molecule type" value="Genomic_DNA"/>
</dbReference>
<protein>
    <recommendedName>
        <fullName evidence="4">RRM domain-containing protein</fullName>
    </recommendedName>
</protein>
<evidence type="ECO:0000313" key="2">
    <source>
        <dbReference type="EMBL" id="KAF9454071.1"/>
    </source>
</evidence>
<dbReference type="OrthoDB" id="3071736at2759"/>
<feature type="compositionally biased region" description="Pro residues" evidence="1">
    <location>
        <begin position="219"/>
        <end position="229"/>
    </location>
</feature>
<feature type="compositionally biased region" description="Low complexity" evidence="1">
    <location>
        <begin position="158"/>
        <end position="185"/>
    </location>
</feature>
<feature type="region of interest" description="Disordered" evidence="1">
    <location>
        <begin position="390"/>
        <end position="442"/>
    </location>
</feature>
<evidence type="ECO:0008006" key="4">
    <source>
        <dbReference type="Google" id="ProtNLM"/>
    </source>
</evidence>
<comment type="caution">
    <text evidence="2">The sequence shown here is derived from an EMBL/GenBank/DDBJ whole genome shotgun (WGS) entry which is preliminary data.</text>
</comment>
<feature type="compositionally biased region" description="Polar residues" evidence="1">
    <location>
        <begin position="186"/>
        <end position="208"/>
    </location>
</feature>
<feature type="compositionally biased region" description="Low complexity" evidence="1">
    <location>
        <begin position="408"/>
        <end position="417"/>
    </location>
</feature>
<feature type="compositionally biased region" description="Acidic residues" evidence="1">
    <location>
        <begin position="1"/>
        <end position="13"/>
    </location>
</feature>
<dbReference type="Proteomes" id="UP000807342">
    <property type="component" value="Unassembled WGS sequence"/>
</dbReference>
<proteinExistence type="predicted"/>
<feature type="region of interest" description="Disordered" evidence="1">
    <location>
        <begin position="1"/>
        <end position="26"/>
    </location>
</feature>
<evidence type="ECO:0000256" key="1">
    <source>
        <dbReference type="SAM" id="MobiDB-lite"/>
    </source>
</evidence>
<reference evidence="2" key="1">
    <citation type="submission" date="2020-11" db="EMBL/GenBank/DDBJ databases">
        <authorList>
            <consortium name="DOE Joint Genome Institute"/>
            <person name="Ahrendt S."/>
            <person name="Riley R."/>
            <person name="Andreopoulos W."/>
            <person name="Labutti K."/>
            <person name="Pangilinan J."/>
            <person name="Ruiz-Duenas F.J."/>
            <person name="Barrasa J.M."/>
            <person name="Sanchez-Garcia M."/>
            <person name="Camarero S."/>
            <person name="Miyauchi S."/>
            <person name="Serrano A."/>
            <person name="Linde D."/>
            <person name="Babiker R."/>
            <person name="Drula E."/>
            <person name="Ayuso-Fernandez I."/>
            <person name="Pacheco R."/>
            <person name="Padilla G."/>
            <person name="Ferreira P."/>
            <person name="Barriuso J."/>
            <person name="Kellner H."/>
            <person name="Castanera R."/>
            <person name="Alfaro M."/>
            <person name="Ramirez L."/>
            <person name="Pisabarro A.G."/>
            <person name="Kuo A."/>
            <person name="Tritt A."/>
            <person name="Lipzen A."/>
            <person name="He G."/>
            <person name="Yan M."/>
            <person name="Ng V."/>
            <person name="Cullen D."/>
            <person name="Martin F."/>
            <person name="Rosso M.-N."/>
            <person name="Henrissat B."/>
            <person name="Hibbett D."/>
            <person name="Martinez A.T."/>
            <person name="Grigoriev I.V."/>
        </authorList>
    </citation>
    <scope>NUCLEOTIDE SEQUENCE</scope>
    <source>
        <strain evidence="2">MF-IS2</strain>
    </source>
</reference>
<evidence type="ECO:0000313" key="3">
    <source>
        <dbReference type="Proteomes" id="UP000807342"/>
    </source>
</evidence>
<feature type="compositionally biased region" description="Polar residues" evidence="1">
    <location>
        <begin position="48"/>
        <end position="65"/>
    </location>
</feature>
<gene>
    <name evidence="2" type="ORF">P691DRAFT_798349</name>
</gene>
<feature type="compositionally biased region" description="Low complexity" evidence="1">
    <location>
        <begin position="230"/>
        <end position="243"/>
    </location>
</feature>
<feature type="region of interest" description="Disordered" evidence="1">
    <location>
        <begin position="145"/>
        <end position="317"/>
    </location>
</feature>
<organism evidence="2 3">
    <name type="scientific">Macrolepiota fuliginosa MF-IS2</name>
    <dbReference type="NCBI Taxonomy" id="1400762"/>
    <lineage>
        <taxon>Eukaryota</taxon>
        <taxon>Fungi</taxon>
        <taxon>Dikarya</taxon>
        <taxon>Basidiomycota</taxon>
        <taxon>Agaricomycotina</taxon>
        <taxon>Agaricomycetes</taxon>
        <taxon>Agaricomycetidae</taxon>
        <taxon>Agaricales</taxon>
        <taxon>Agaricineae</taxon>
        <taxon>Agaricaceae</taxon>
        <taxon>Macrolepiota</taxon>
    </lineage>
</organism>
<feature type="compositionally biased region" description="Polar residues" evidence="1">
    <location>
        <begin position="248"/>
        <end position="294"/>
    </location>
</feature>
<feature type="region of interest" description="Disordered" evidence="1">
    <location>
        <begin position="78"/>
        <end position="97"/>
    </location>
</feature>
<sequence>MDDLPYTTPEEDPFNVRPLPQQYPRRRRSSMFEKWIEEQQRYSIPGDPSSSTDTRVHTRSQSNPATHAYLAYPELNRSSLNRTGPAEDAASESGYDLVDDDDIPTSLAADFHSLNFTDAAATIRTSKRNSRMSLSPTSFRHFNLTFRSPNSPVEDSPSRPSSRISIFSRSNRNSTGTITGRGTITPNSSPQKPRNRSSRIATNSTTINNHDDTYSSHPSPCPRTPPPVPVARSSSSSKWRPSVLGHFTPSSSHSRTHAVSQSSIHPPPSDTNYAPSRPSVSSSIDTSHAHTSTVALAPVRRRSLTRLPRPRSPNTVQRTWALFAQRGVGNDTRPPSRSSINIIPPPLEMGYHTSNMATFPRMYPYVYNNGVQTSARRGAGAFDGIHSSTHALRASTEEEEEEEDLESGRSQRPVGGPRQPPPQQPAKKKKPHVVYSSQNGGTLSRMTSLSNIALAPMIPRSRKKKKKLVVSGVATNDTKKFEGVKRWCESFGEVRQILRMPNGDLVVSFQSSEVADTVCRVRAKVFINGVGSVQLSWTTDKKR</sequence>
<keyword evidence="3" id="KW-1185">Reference proteome</keyword>